<evidence type="ECO:0000256" key="3">
    <source>
        <dbReference type="ARBA" id="ARBA00022598"/>
    </source>
</evidence>
<sequence length="2758" mass="300537">MATLAFGGCICSISEDDRLSRLNQAASDFRVTYANVTPTVARLLDPKLVPTLKTLVLIGEAVDTGVVERWNKDATVINGYGPAEASIVFHCSPPILDPAVAANVGQPIAGGAWVADPDNIGRLMPLGTPGELLIEGPLLARGYLNDPVKTAAAFIKNPAFTEQLGLVGPGRRMYRTGDIVQQNADGSLTYIGRRDTQVKIRGQRVEIGEIESQIVCLLPDARKAIVDVIQPASEAHDSILILVAVIEYAEAGPALSSCGALDIYNPAMITEATRKALDKLYIDLTQVLPLYMIPSIFLLTPNIPLNLSGKLDRRTVREEMCKMSRELLSSYSCSTTTKQAPKTAMEQRLQSLWAAALSLSPDTVGINDSFFRLGGDSVVAMKLAAAARAENILLSVADVFRLPRLEDMAAALEEHHEGNGPIEADPLPFSLWPELAQTGNTDAERDRLLADIAVQCGISPDKIEDVYPCSPLQAGLMAITAQHPKAYVIQRVFQLHANLSTERLKAAWNQMVEALPILRTRIIPSVQADALQVVVQEQPVWYHRASLEDYLAMDRANAITYGGELSRTAIIESEDNGSRTFVWTSHHSIYDGWSKSKMIDMFGQLLRGEALPSAPVPVSRFIAYLARQDEKQKVAFWKNHFQGVNWTSYPALPSAQHKVNPRDKLSCQLHVSLIPGAATMSTVLRAAWALLVTANTGAEEAVINVVLSGRMAAVDGITDLIAPTITSVPFRVSAWRQQTTRGFLSDVQEQATEMIPYEHTGLQNIRRMAPDLGPEFDPGHIFLVQPAGESESARPMFDIGMDVDDEATSMDAFDAYALNIECTVGGTSEVTVELSFDREVVPVNAAQRLLAQFSHIAEQLTRHADVELPLGALKLLPEEDRAQLRQWNSVVPPRSERCLHDLVRENMLDRPSAVALSAWDGEVTYGELDDSSRRLACHLVDRGVGPEVMVGLCMDKSKWAVVAMLAILRAGGAVVPLGVQYPLARIERIVKDTAMCLVLVDPSQQSRLGSALPATITVDATLHKSLPATAYDACSTVTAGNVAWVQYTSGSTGQPQGVVLEHGALATAVLANARFLSLTTESRTLQFAAFTFDVCITDIFCTLASGGCVCLMSEEDRMNDLAGCFQRTNANYVELTPTALKLLSPDQVPAVTKLALGGEAMEPQLVDKWSSSVQLINSYGPSECAIVCAANILSGTTDAKNVGKPLAGAFWVVYPRNHNCLCPIGVPGELLIEGPLLARGYLNNPDKTAASFIKDPAFVEELGLSSGRRMYRSGDIVQQNADGSLSYVGRMDTQVKIRGQRVEIGEIENQINRLLPHGHQAMVDVVCPAGEALDAPLMLVAVIEYAEAGSAPSSPGVLKLYDGAEITEAARKDVEKMEADLGKMLPAYMVPAVFLLALSIPVNASGKLDRRAVRDQLRLMSRESLSSVSCSSGSKQAPTTAMEQRLQNLWATALVLDPKSVGINDSFFRLGGDSVVAMKLTAAARAEKIPLSVADIFQWPCLADMAAAIEEKQVEDTGPADEDPAPLSLWPELVHTDNPEVERVRLLTDVAAYCGVAIDDIEDVYPCSPLQAGLMAISAQRPEAYVVQRVFSLESDLLIQKLKAAWARLVEALPILRTRIIPSAFTDALQVVVREQPTWQNWMSLQEYLEADKTTPITYGGALSRAAILMDGDCWYFVWTAHHSVFDGWSLVEMSKLVEQLLRDEAPSTSVPVSRFIAYLARQDKEQAAAFWQRQLEGANWAQYPALPSPQHVVNPRDVIQQQVDIPNSPGDGTTATLLRAAWGLLVAANTGSDESVISVVLSGRMAAVEGITALVAPTVTSVPFRVSASPTQSVREFLTTIHKRATEMIPYEHTGLQNIRRMVSSLGPEFDPGHSFVVQPAEKSESTLPMRDHTESSADAFDAYSLTVECTMAAEANAVRVELRYDREVLPVDNAHRLLAQFDHIVQQLAQNAETERPLGQLQLLSREDGVQLSRWNSTVPPRVERCVHDLVLDKMAVQPSAVAISSWDGEITYKELDDYSRRLGYHLVERGVRPETMVGLCMDKSKWAVVAMLAILRAGGAVVPLGVQHPLARIEGIVKDTAMRLILVDRGQEQRLGALDTQLLADDSFFCVSPAIPIPSGEPCISVRPENVAWVIYTSGSTGMPKGVVLEHRALATSILAHGRAFGIQSDDRLSQFAAYTFDVAIQEIMTSLAFGACICIPSEDDRVNRLMPFLSDANVTITTLTSTVASLVQPENTPSVRTLVLMGEAVQPKVVDQWFDHADIINAYGPSECCIHTTGNKTQKRSEAPNIGKPLAGVFWVVNPANVGQLVPIGAPGELLIEGPQLARGYLNDPVKTAAAFINDPAFTDHLGLTGRRMYRTGDLVQQNADGSFIYLGRRDTQVKIRGQRVEIGEIESQIMYLLPDASEAIVDVVRPAGEAHDGVLMLVAVIEYPRAGSSSSGKLDLYDDSHITNAARNGLQGLDIELGQVLPAYMVPTAYLLTPKIPVNNSGKLDRQFVREQLRQMSREALSSYSTMAKQAPESAMEQKLHRLWAAALSLSPDAVGINDSFFRLGGDSVVAMKLTAVARDEQIPLSVADIFRWPRLVNLAEAMENKNEDYGFADKDPAPFSLWPELAQTDPEMDDERERLLADVAMQCSVTTDLIEDIYPCSPLQAGLMAITAQYPMAYVAQRVFRLQANLSIQQFKAAWTQLAENLPILRTHIISSVLCNALQVVLRKEPVWYHGTSLDDYLATDRANPITYGGALSLSMMAGV</sequence>
<dbReference type="EMBL" id="SOSA01001013">
    <property type="protein sequence ID" value="THC87865.1"/>
    <property type="molecule type" value="Genomic_DNA"/>
</dbReference>
<dbReference type="InterPro" id="IPR023213">
    <property type="entry name" value="CAT-like_dom_sf"/>
</dbReference>
<dbReference type="CDD" id="cd05918">
    <property type="entry name" value="A_NRPS_SidN3_like"/>
    <property type="match status" value="2"/>
</dbReference>
<evidence type="ECO:0000313" key="7">
    <source>
        <dbReference type="Proteomes" id="UP000308092"/>
    </source>
</evidence>
<dbReference type="InterPro" id="IPR001242">
    <property type="entry name" value="Condensation_dom"/>
</dbReference>
<dbReference type="PANTHER" id="PTHR45527">
    <property type="entry name" value="NONRIBOSOMAL PEPTIDE SYNTHETASE"/>
    <property type="match status" value="1"/>
</dbReference>
<dbReference type="InterPro" id="IPR045851">
    <property type="entry name" value="AMP-bd_C_sf"/>
</dbReference>
<dbReference type="InterPro" id="IPR036736">
    <property type="entry name" value="ACP-like_sf"/>
</dbReference>
<dbReference type="InterPro" id="IPR000873">
    <property type="entry name" value="AMP-dep_synth/lig_dom"/>
</dbReference>
<dbReference type="NCBIfam" id="TIGR01733">
    <property type="entry name" value="AA-adenyl-dom"/>
    <property type="match status" value="2"/>
</dbReference>
<dbReference type="GO" id="GO:0031177">
    <property type="term" value="F:phosphopantetheine binding"/>
    <property type="evidence" value="ECO:0007669"/>
    <property type="project" value="InterPro"/>
</dbReference>
<feature type="domain" description="Carrier" evidence="5">
    <location>
        <begin position="1437"/>
        <end position="1513"/>
    </location>
</feature>
<keyword evidence="1" id="KW-0596">Phosphopantetheine</keyword>
<dbReference type="GO" id="GO:0016874">
    <property type="term" value="F:ligase activity"/>
    <property type="evidence" value="ECO:0007669"/>
    <property type="project" value="UniProtKB-KW"/>
</dbReference>
<dbReference type="FunFam" id="3.30.559.30:FF:000003">
    <property type="entry name" value="Nonribosomal peptide synthase SidD"/>
    <property type="match status" value="2"/>
</dbReference>
<organism evidence="6 7">
    <name type="scientific">Aspergillus tanneri</name>
    <dbReference type="NCBI Taxonomy" id="1220188"/>
    <lineage>
        <taxon>Eukaryota</taxon>
        <taxon>Fungi</taxon>
        <taxon>Dikarya</taxon>
        <taxon>Ascomycota</taxon>
        <taxon>Pezizomycotina</taxon>
        <taxon>Eurotiomycetes</taxon>
        <taxon>Eurotiomycetidae</taxon>
        <taxon>Eurotiales</taxon>
        <taxon>Aspergillaceae</taxon>
        <taxon>Aspergillus</taxon>
        <taxon>Aspergillus subgen. Circumdati</taxon>
    </lineage>
</organism>
<dbReference type="PROSITE" id="PS50075">
    <property type="entry name" value="CARRIER"/>
    <property type="match status" value="3"/>
</dbReference>
<dbReference type="GO" id="GO:0005737">
    <property type="term" value="C:cytoplasm"/>
    <property type="evidence" value="ECO:0007669"/>
    <property type="project" value="TreeGrafter"/>
</dbReference>
<dbReference type="InterPro" id="IPR042099">
    <property type="entry name" value="ANL_N_sf"/>
</dbReference>
<dbReference type="CDD" id="cd19545">
    <property type="entry name" value="FUM14_C_NRPS-like"/>
    <property type="match status" value="2"/>
</dbReference>
<dbReference type="SUPFAM" id="SSF52777">
    <property type="entry name" value="CoA-dependent acyltransferases"/>
    <property type="match status" value="5"/>
</dbReference>
<dbReference type="NCBIfam" id="NF003417">
    <property type="entry name" value="PRK04813.1"/>
    <property type="match status" value="3"/>
</dbReference>
<name>A0A4S3IZU8_9EURO</name>
<dbReference type="PROSITE" id="PS00455">
    <property type="entry name" value="AMP_BINDING"/>
    <property type="match status" value="1"/>
</dbReference>
<keyword evidence="3" id="KW-0436">Ligase</keyword>
<dbReference type="Gene3D" id="3.30.559.10">
    <property type="entry name" value="Chloramphenicol acetyltransferase-like domain"/>
    <property type="match status" value="3"/>
</dbReference>
<dbReference type="STRING" id="1220188.A0A4S3IZU8"/>
<dbReference type="SUPFAM" id="SSF56801">
    <property type="entry name" value="Acetyl-CoA synthetase-like"/>
    <property type="match status" value="3"/>
</dbReference>
<dbReference type="Pfam" id="PF00668">
    <property type="entry name" value="Condensation"/>
    <property type="match status" value="2"/>
</dbReference>
<dbReference type="Gene3D" id="1.10.1200.10">
    <property type="entry name" value="ACP-like"/>
    <property type="match status" value="3"/>
</dbReference>
<evidence type="ECO:0000256" key="4">
    <source>
        <dbReference type="ARBA" id="ARBA00029454"/>
    </source>
</evidence>
<feature type="domain" description="Carrier" evidence="5">
    <location>
        <begin position="2524"/>
        <end position="2600"/>
    </location>
</feature>
<dbReference type="PANTHER" id="PTHR45527:SF1">
    <property type="entry name" value="FATTY ACID SYNTHASE"/>
    <property type="match status" value="1"/>
</dbReference>
<accession>A0A4S3IZU8</accession>
<reference evidence="6 7" key="1">
    <citation type="submission" date="2019-03" db="EMBL/GenBank/DDBJ databases">
        <title>The genome sequence of a newly discovered highly antifungal drug resistant Aspergillus species, Aspergillus tanneri NIH 1004.</title>
        <authorList>
            <person name="Mounaud S."/>
            <person name="Singh I."/>
            <person name="Joardar V."/>
            <person name="Pakala S."/>
            <person name="Pakala S."/>
            <person name="Venepally P."/>
            <person name="Hoover J."/>
            <person name="Nierman W."/>
            <person name="Chung J."/>
            <person name="Losada L."/>
        </authorList>
    </citation>
    <scope>NUCLEOTIDE SEQUENCE [LARGE SCALE GENOMIC DNA]</scope>
    <source>
        <strain evidence="6 7">NIH1004</strain>
    </source>
</reference>
<dbReference type="Pfam" id="PF00550">
    <property type="entry name" value="PP-binding"/>
    <property type="match status" value="3"/>
</dbReference>
<dbReference type="FunFam" id="3.40.50.12780:FF:000014">
    <property type="entry name" value="Nonribosomal peptide synthetase 1"/>
    <property type="match status" value="2"/>
</dbReference>
<dbReference type="FunFam" id="1.10.1200.10:FF:000005">
    <property type="entry name" value="Nonribosomal peptide synthetase 1"/>
    <property type="match status" value="3"/>
</dbReference>
<feature type="domain" description="Carrier" evidence="5">
    <location>
        <begin position="340"/>
        <end position="416"/>
    </location>
</feature>
<dbReference type="GO" id="GO:0043041">
    <property type="term" value="P:amino acid activation for nonribosomal peptide biosynthetic process"/>
    <property type="evidence" value="ECO:0007669"/>
    <property type="project" value="TreeGrafter"/>
</dbReference>
<comment type="caution">
    <text evidence="6">The sequence shown here is derived from an EMBL/GenBank/DDBJ whole genome shotgun (WGS) entry which is preliminary data.</text>
</comment>
<dbReference type="Gene3D" id="3.40.50.12780">
    <property type="entry name" value="N-terminal domain of ligase-like"/>
    <property type="match status" value="3"/>
</dbReference>
<dbReference type="InterPro" id="IPR020845">
    <property type="entry name" value="AMP-binding_CS"/>
</dbReference>
<keyword evidence="2" id="KW-0597">Phosphoprotein</keyword>
<dbReference type="VEuPathDB" id="FungiDB:EYZ11_012689"/>
<dbReference type="SUPFAM" id="SSF47336">
    <property type="entry name" value="ACP-like"/>
    <property type="match status" value="3"/>
</dbReference>
<protein>
    <recommendedName>
        <fullName evidence="5">Carrier domain-containing protein</fullName>
    </recommendedName>
</protein>
<dbReference type="InterPro" id="IPR006162">
    <property type="entry name" value="Ppantetheine_attach_site"/>
</dbReference>
<dbReference type="Proteomes" id="UP000308092">
    <property type="component" value="Unassembled WGS sequence"/>
</dbReference>
<dbReference type="InterPro" id="IPR010071">
    <property type="entry name" value="AA_adenyl_dom"/>
</dbReference>
<dbReference type="InterPro" id="IPR009081">
    <property type="entry name" value="PP-bd_ACP"/>
</dbReference>
<evidence type="ECO:0000259" key="5">
    <source>
        <dbReference type="PROSITE" id="PS50075"/>
    </source>
</evidence>
<dbReference type="PROSITE" id="PS00012">
    <property type="entry name" value="PHOSPHOPANTETHEINE"/>
    <property type="match status" value="2"/>
</dbReference>
<dbReference type="Pfam" id="PF00501">
    <property type="entry name" value="AMP-binding"/>
    <property type="match status" value="3"/>
</dbReference>
<dbReference type="FunFam" id="3.30.300.30:FF:000015">
    <property type="entry name" value="Nonribosomal peptide synthase SidD"/>
    <property type="match status" value="3"/>
</dbReference>
<dbReference type="GO" id="GO:1904091">
    <property type="term" value="F:non-ribosomal peptide synthetase activity"/>
    <property type="evidence" value="ECO:0007669"/>
    <property type="project" value="UniProtKB-ARBA"/>
</dbReference>
<dbReference type="Gene3D" id="3.30.300.30">
    <property type="match status" value="3"/>
</dbReference>
<proteinExistence type="inferred from homology"/>
<evidence type="ECO:0000256" key="2">
    <source>
        <dbReference type="ARBA" id="ARBA00022553"/>
    </source>
</evidence>
<keyword evidence="7" id="KW-1185">Reference proteome</keyword>
<evidence type="ECO:0000313" key="6">
    <source>
        <dbReference type="EMBL" id="THC87865.1"/>
    </source>
</evidence>
<dbReference type="Gene3D" id="3.30.559.30">
    <property type="entry name" value="Nonribosomal peptide synthetase, condensation domain"/>
    <property type="match status" value="2"/>
</dbReference>
<comment type="similarity">
    <text evidence="4">Belongs to the NRP synthetase family.</text>
</comment>
<dbReference type="InterPro" id="IPR020806">
    <property type="entry name" value="PKS_PP-bd"/>
</dbReference>
<dbReference type="GO" id="GO:0044550">
    <property type="term" value="P:secondary metabolite biosynthetic process"/>
    <property type="evidence" value="ECO:0007669"/>
    <property type="project" value="TreeGrafter"/>
</dbReference>
<dbReference type="SMART" id="SM00823">
    <property type="entry name" value="PKS_PP"/>
    <property type="match status" value="3"/>
</dbReference>
<evidence type="ECO:0000256" key="1">
    <source>
        <dbReference type="ARBA" id="ARBA00022450"/>
    </source>
</evidence>
<gene>
    <name evidence="6" type="ORF">EYZ11_012689</name>
</gene>